<keyword evidence="3" id="KW-1185">Reference proteome</keyword>
<dbReference type="AlphaFoldDB" id="A0A803QK84"/>
<sequence length="282" mass="30539">MGCCLSSSTKSTQREELKQPDAPPVNHQHFRRTTPALEMEQAHIMSPHPPPVVEEESVKEVLSETPVSKPPTPNPETFTEKKKSHLTTATAAAAKDEKEPEVVEVSEASYLSETCERKREGGPRITNGSTATTRRKRPNCGAELSGRRGRGPVSSGNRPERSAEKKNRVDNKSIRGRESSQGRTIQRNDGYAGIRRDIGEVSSRRSRSPAPRTTGGVSRGGLSRNSSKGTGRGGCKSLGGDSKEKSQSESNTNNNDVGSSQLGNNNESLENPLVSLECFIFV</sequence>
<dbReference type="Gramene" id="evm.model.10.1587">
    <property type="protein sequence ID" value="cds.evm.model.10.1587"/>
    <property type="gene ID" value="evm.TU.10.1587"/>
</dbReference>
<protein>
    <submittedName>
        <fullName evidence="2">Uncharacterized protein</fullName>
    </submittedName>
</protein>
<dbReference type="OMA" id="LELECFI"/>
<feature type="compositionally biased region" description="Polar residues" evidence="1">
    <location>
        <begin position="1"/>
        <end position="11"/>
    </location>
</feature>
<dbReference type="EMBL" id="UZAU01000821">
    <property type="status" value="NOT_ANNOTATED_CDS"/>
    <property type="molecule type" value="Genomic_DNA"/>
</dbReference>
<feature type="compositionally biased region" description="Polar residues" evidence="1">
    <location>
        <begin position="248"/>
        <end position="268"/>
    </location>
</feature>
<dbReference type="PANTHER" id="PTHR33871:SF20">
    <property type="entry name" value="CALMODULIN-BINDING DOMAIN-CONTAINING PROTEIN"/>
    <property type="match status" value="1"/>
</dbReference>
<accession>A0A803QK84</accession>
<evidence type="ECO:0000313" key="2">
    <source>
        <dbReference type="EnsemblPlants" id="cds.evm.model.10.1587"/>
    </source>
</evidence>
<dbReference type="EnsemblPlants" id="evm.model.10.1587">
    <property type="protein sequence ID" value="cds.evm.model.10.1587"/>
    <property type="gene ID" value="evm.TU.10.1587"/>
</dbReference>
<feature type="compositionally biased region" description="Basic and acidic residues" evidence="1">
    <location>
        <begin position="158"/>
        <end position="180"/>
    </location>
</feature>
<proteinExistence type="predicted"/>
<evidence type="ECO:0000256" key="1">
    <source>
        <dbReference type="SAM" id="MobiDB-lite"/>
    </source>
</evidence>
<organism evidence="2 3">
    <name type="scientific">Cannabis sativa</name>
    <name type="common">Hemp</name>
    <name type="synonym">Marijuana</name>
    <dbReference type="NCBI Taxonomy" id="3483"/>
    <lineage>
        <taxon>Eukaryota</taxon>
        <taxon>Viridiplantae</taxon>
        <taxon>Streptophyta</taxon>
        <taxon>Embryophyta</taxon>
        <taxon>Tracheophyta</taxon>
        <taxon>Spermatophyta</taxon>
        <taxon>Magnoliopsida</taxon>
        <taxon>eudicotyledons</taxon>
        <taxon>Gunneridae</taxon>
        <taxon>Pentapetalae</taxon>
        <taxon>rosids</taxon>
        <taxon>fabids</taxon>
        <taxon>Rosales</taxon>
        <taxon>Cannabaceae</taxon>
        <taxon>Cannabis</taxon>
    </lineage>
</organism>
<reference evidence="2" key="1">
    <citation type="submission" date="2021-03" db="UniProtKB">
        <authorList>
            <consortium name="EnsemblPlants"/>
        </authorList>
    </citation>
    <scope>IDENTIFICATION</scope>
</reference>
<name>A0A803QK84_CANSA</name>
<feature type="region of interest" description="Disordered" evidence="1">
    <location>
        <begin position="1"/>
        <end position="268"/>
    </location>
</feature>
<dbReference type="PANTHER" id="PTHR33871">
    <property type="entry name" value="OS05G0503100 PROTEIN-RELATED"/>
    <property type="match status" value="1"/>
</dbReference>
<evidence type="ECO:0000313" key="3">
    <source>
        <dbReference type="Proteomes" id="UP000596661"/>
    </source>
</evidence>
<dbReference type="Proteomes" id="UP000596661">
    <property type="component" value="Unassembled WGS sequence"/>
</dbReference>
<feature type="compositionally biased region" description="Basic and acidic residues" evidence="1">
    <location>
        <begin position="194"/>
        <end position="203"/>
    </location>
</feature>